<evidence type="ECO:0000313" key="1">
    <source>
        <dbReference type="EMBL" id="RTE06652.1"/>
    </source>
</evidence>
<dbReference type="RefSeq" id="WP_126143491.1">
    <property type="nucleotide sequence ID" value="NZ_RXHU01000073.1"/>
</dbReference>
<dbReference type="Proteomes" id="UP000276128">
    <property type="component" value="Unassembled WGS sequence"/>
</dbReference>
<dbReference type="AlphaFoldDB" id="A0A430J8N2"/>
<proteinExistence type="predicted"/>
<sequence length="90" mass="9886">MEMNVAAAFTQEDQLMRATEALKEQGVLSLQADAYQGQAEAQLTSQWPPDAGTEPAPAAASYVLHVYVEKSRYRQAEDTLLKYGGQLLQP</sequence>
<comment type="caution">
    <text evidence="1">The sequence shown here is derived from an EMBL/GenBank/DDBJ whole genome shotgun (WGS) entry which is preliminary data.</text>
</comment>
<dbReference type="OrthoDB" id="2620432at2"/>
<evidence type="ECO:0000313" key="2">
    <source>
        <dbReference type="Proteomes" id="UP000276128"/>
    </source>
</evidence>
<name>A0A430J8N2_9BACL</name>
<reference evidence="1 2" key="1">
    <citation type="submission" date="2018-12" db="EMBL/GenBank/DDBJ databases">
        <title>Bacillus ochoae sp. nov., Paenibacillus whitsoniae sp. nov., Paenibacillus spiritus sp. nov. Isolated from the Mars Exploration Rover during spacecraft assembly.</title>
        <authorList>
            <person name="Seuylemezian A."/>
            <person name="Vaishampayan P."/>
        </authorList>
    </citation>
    <scope>NUCLEOTIDE SEQUENCE [LARGE SCALE GENOMIC DNA]</scope>
    <source>
        <strain evidence="1 2">MER 54</strain>
    </source>
</reference>
<keyword evidence="2" id="KW-1185">Reference proteome</keyword>
<organism evidence="1 2">
    <name type="scientific">Paenibacillus whitsoniae</name>
    <dbReference type="NCBI Taxonomy" id="2496558"/>
    <lineage>
        <taxon>Bacteria</taxon>
        <taxon>Bacillati</taxon>
        <taxon>Bacillota</taxon>
        <taxon>Bacilli</taxon>
        <taxon>Bacillales</taxon>
        <taxon>Paenibacillaceae</taxon>
        <taxon>Paenibacillus</taxon>
    </lineage>
</organism>
<dbReference type="EMBL" id="RXHU01000073">
    <property type="protein sequence ID" value="RTE06652.1"/>
    <property type="molecule type" value="Genomic_DNA"/>
</dbReference>
<evidence type="ECO:0008006" key="3">
    <source>
        <dbReference type="Google" id="ProtNLM"/>
    </source>
</evidence>
<protein>
    <recommendedName>
        <fullName evidence="3">SPOR domain-containing protein</fullName>
    </recommendedName>
</protein>
<accession>A0A430J8N2</accession>
<gene>
    <name evidence="1" type="ORF">EJQ19_22515</name>
</gene>